<dbReference type="CDD" id="cd02440">
    <property type="entry name" value="AdoMet_MTases"/>
    <property type="match status" value="1"/>
</dbReference>
<dbReference type="InterPro" id="IPR013216">
    <property type="entry name" value="Methyltransf_11"/>
</dbReference>
<evidence type="ECO:0000313" key="3">
    <source>
        <dbReference type="Proteomes" id="UP000316639"/>
    </source>
</evidence>
<protein>
    <submittedName>
        <fullName evidence="2">Class I SAM-dependent methyltransferase</fullName>
    </submittedName>
</protein>
<dbReference type="EMBL" id="VOBR01000014">
    <property type="protein sequence ID" value="TWP49960.1"/>
    <property type="molecule type" value="Genomic_DNA"/>
</dbReference>
<accession>A0A563EQN1</accession>
<keyword evidence="2" id="KW-0489">Methyltransferase</keyword>
<dbReference type="PANTHER" id="PTHR43591:SF24">
    <property type="entry name" value="2-METHOXY-6-POLYPRENYL-1,4-BENZOQUINOL METHYLASE, MITOCHONDRIAL"/>
    <property type="match status" value="1"/>
</dbReference>
<dbReference type="Proteomes" id="UP000316639">
    <property type="component" value="Unassembled WGS sequence"/>
</dbReference>
<dbReference type="GO" id="GO:0008757">
    <property type="term" value="F:S-adenosylmethionine-dependent methyltransferase activity"/>
    <property type="evidence" value="ECO:0007669"/>
    <property type="project" value="InterPro"/>
</dbReference>
<reference evidence="2 3" key="1">
    <citation type="submission" date="2019-07" db="EMBL/GenBank/DDBJ databases">
        <title>Lentzea xizangensis sp. nov., isolated from Qinghai-Tibetan Plateau Soils.</title>
        <authorList>
            <person name="Huang J."/>
        </authorList>
    </citation>
    <scope>NUCLEOTIDE SEQUENCE [LARGE SCALE GENOMIC DNA]</scope>
    <source>
        <strain evidence="2 3">FXJ1.1311</strain>
    </source>
</reference>
<evidence type="ECO:0000259" key="1">
    <source>
        <dbReference type="Pfam" id="PF08241"/>
    </source>
</evidence>
<dbReference type="RefSeq" id="WP_146354060.1">
    <property type="nucleotide sequence ID" value="NZ_VOBR01000014.1"/>
</dbReference>
<feature type="domain" description="Methyltransferase type 11" evidence="1">
    <location>
        <begin position="47"/>
        <end position="130"/>
    </location>
</feature>
<organism evidence="2 3">
    <name type="scientific">Lentzea tibetensis</name>
    <dbReference type="NCBI Taxonomy" id="2591470"/>
    <lineage>
        <taxon>Bacteria</taxon>
        <taxon>Bacillati</taxon>
        <taxon>Actinomycetota</taxon>
        <taxon>Actinomycetes</taxon>
        <taxon>Pseudonocardiales</taxon>
        <taxon>Pseudonocardiaceae</taxon>
        <taxon>Lentzea</taxon>
    </lineage>
</organism>
<dbReference type="GO" id="GO:0032259">
    <property type="term" value="P:methylation"/>
    <property type="evidence" value="ECO:0007669"/>
    <property type="project" value="UniProtKB-KW"/>
</dbReference>
<gene>
    <name evidence="2" type="ORF">FKR81_22270</name>
</gene>
<dbReference type="Pfam" id="PF08241">
    <property type="entry name" value="Methyltransf_11"/>
    <property type="match status" value="1"/>
</dbReference>
<evidence type="ECO:0000313" key="2">
    <source>
        <dbReference type="EMBL" id="TWP49960.1"/>
    </source>
</evidence>
<keyword evidence="3" id="KW-1185">Reference proteome</keyword>
<comment type="caution">
    <text evidence="2">The sequence shown here is derived from an EMBL/GenBank/DDBJ whole genome shotgun (WGS) entry which is preliminary data.</text>
</comment>
<name>A0A563EQN1_9PSEU</name>
<proteinExistence type="predicted"/>
<dbReference type="Gene3D" id="3.40.50.150">
    <property type="entry name" value="Vaccinia Virus protein VP39"/>
    <property type="match status" value="1"/>
</dbReference>
<keyword evidence="2" id="KW-0808">Transferase</keyword>
<dbReference type="OrthoDB" id="65624at2"/>
<dbReference type="InterPro" id="IPR029063">
    <property type="entry name" value="SAM-dependent_MTases_sf"/>
</dbReference>
<dbReference type="PANTHER" id="PTHR43591">
    <property type="entry name" value="METHYLTRANSFERASE"/>
    <property type="match status" value="1"/>
</dbReference>
<dbReference type="AlphaFoldDB" id="A0A563EQN1"/>
<dbReference type="SUPFAM" id="SSF53335">
    <property type="entry name" value="S-adenosyl-L-methionine-dependent methyltransferases"/>
    <property type="match status" value="1"/>
</dbReference>
<sequence length="230" mass="24811">MTFAVVPRDYDSTPERYRLGIGISKAYSSHDLCGRVAEQLRGRELVLDVGCAEGVLSAAVTGSRLVGLDASMTLLRGHPEPRVLGDAVALPFRDGVFDAVTAINVLYHLPDPAVALREAHRVLKPGGLLVAATITRTDSPEFSAYRVRVPSTFDAEEAPSIVESVFDAVAVDAWDAPYVTLPTRETVRDYLLMRRVAAEAAERAAAELPVPLTVTKRGALVMGTKAAYRH</sequence>